<dbReference type="FunFam" id="3.40.630.30:FF:000035">
    <property type="entry name" value="GNAT family N-acetyltransferase"/>
    <property type="match status" value="1"/>
</dbReference>
<keyword evidence="4" id="KW-0012">Acyltransferase</keyword>
<dbReference type="PROSITE" id="PS51186">
    <property type="entry name" value="GNAT"/>
    <property type="match status" value="1"/>
</dbReference>
<dbReference type="CDD" id="cd04301">
    <property type="entry name" value="NAT_SF"/>
    <property type="match status" value="1"/>
</dbReference>
<dbReference type="SUPFAM" id="SSF55729">
    <property type="entry name" value="Acyl-CoA N-acyltransferases (Nat)"/>
    <property type="match status" value="1"/>
</dbReference>
<evidence type="ECO:0000313" key="5">
    <source>
        <dbReference type="Proteomes" id="UP000251647"/>
    </source>
</evidence>
<proteinExistence type="inferred from homology"/>
<dbReference type="Proteomes" id="UP000251647">
    <property type="component" value="Unassembled WGS sequence"/>
</dbReference>
<evidence type="ECO:0000313" key="4">
    <source>
        <dbReference type="EMBL" id="SPY46212.1"/>
    </source>
</evidence>
<dbReference type="EMBL" id="UATL01000009">
    <property type="protein sequence ID" value="SPY46212.1"/>
    <property type="molecule type" value="Genomic_DNA"/>
</dbReference>
<organism evidence="4 5">
    <name type="scientific">Photobacterium damselae</name>
    <dbReference type="NCBI Taxonomy" id="38293"/>
    <lineage>
        <taxon>Bacteria</taxon>
        <taxon>Pseudomonadati</taxon>
        <taxon>Pseudomonadota</taxon>
        <taxon>Gammaproteobacteria</taxon>
        <taxon>Vibrionales</taxon>
        <taxon>Vibrionaceae</taxon>
        <taxon>Photobacterium</taxon>
    </lineage>
</organism>
<evidence type="ECO:0000259" key="3">
    <source>
        <dbReference type="PROSITE" id="PS51186"/>
    </source>
</evidence>
<dbReference type="Gene3D" id="3.40.630.30">
    <property type="match status" value="1"/>
</dbReference>
<reference evidence="4 5" key="1">
    <citation type="submission" date="2018-06" db="EMBL/GenBank/DDBJ databases">
        <authorList>
            <consortium name="Pathogen Informatics"/>
            <person name="Doyle S."/>
        </authorList>
    </citation>
    <scope>NUCLEOTIDE SEQUENCE [LARGE SCALE GENOMIC DNA]</scope>
    <source>
        <strain evidence="4 5">NCTC11647</strain>
    </source>
</reference>
<protein>
    <recommendedName>
        <fullName evidence="2">Protein ElaA</fullName>
    </recommendedName>
</protein>
<dbReference type="GO" id="GO:0016747">
    <property type="term" value="F:acyltransferase activity, transferring groups other than amino-acyl groups"/>
    <property type="evidence" value="ECO:0007669"/>
    <property type="project" value="InterPro"/>
</dbReference>
<dbReference type="AlphaFoldDB" id="A0A2T3QIE6"/>
<dbReference type="OrthoDB" id="9796171at2"/>
<evidence type="ECO:0000256" key="2">
    <source>
        <dbReference type="ARBA" id="ARBA00072224"/>
    </source>
</evidence>
<dbReference type="RefSeq" id="WP_036764590.1">
    <property type="nucleotide sequence ID" value="NZ_CP076733.1"/>
</dbReference>
<gene>
    <name evidence="4" type="ORF">NCTC11647_04573</name>
</gene>
<dbReference type="Pfam" id="PF13673">
    <property type="entry name" value="Acetyltransf_10"/>
    <property type="match status" value="1"/>
</dbReference>
<dbReference type="InterPro" id="IPR000182">
    <property type="entry name" value="GNAT_dom"/>
</dbReference>
<name>A0A2T3QIE6_PHODM</name>
<comment type="similarity">
    <text evidence="1">Belongs to the UPF0039 (ElaA) family.</text>
</comment>
<accession>A0A2T3QIE6</accession>
<keyword evidence="4" id="KW-0808">Transferase</keyword>
<sequence>MTQWQLLPFSQLTTHQLYELLRLRVDVFVVEQTCPYPELDGKDTLEDVYHLLGYQEQKLVACARLLAPTISYPGSSIGRVALAQSARGQGLGHQLIQQAIEHCYRLWPQHSIEIGAQHYLQDFYQQHGFSPFSEVYLEDDIPHLDMRHSLRAHQAK</sequence>
<dbReference type="InterPro" id="IPR016181">
    <property type="entry name" value="Acyl_CoA_acyltransferase"/>
</dbReference>
<evidence type="ECO:0000256" key="1">
    <source>
        <dbReference type="ARBA" id="ARBA00009623"/>
    </source>
</evidence>
<feature type="domain" description="N-acetyltransferase" evidence="3">
    <location>
        <begin position="7"/>
        <end position="151"/>
    </location>
</feature>